<dbReference type="NCBIfam" id="TIGR00263">
    <property type="entry name" value="trpB"/>
    <property type="match status" value="1"/>
</dbReference>
<gene>
    <name evidence="11 14" type="primary">trpB</name>
    <name evidence="14" type="ORF">IOE58_10155</name>
</gene>
<feature type="compositionally biased region" description="Acidic residues" evidence="12">
    <location>
        <begin position="408"/>
        <end position="417"/>
    </location>
</feature>
<comment type="similarity">
    <text evidence="3 11">Belongs to the TrpB family.</text>
</comment>
<evidence type="ECO:0000259" key="13">
    <source>
        <dbReference type="Pfam" id="PF00291"/>
    </source>
</evidence>
<dbReference type="InterPro" id="IPR006653">
    <property type="entry name" value="Trp_synth_b_CS"/>
</dbReference>
<evidence type="ECO:0000256" key="6">
    <source>
        <dbReference type="ARBA" id="ARBA00022822"/>
    </source>
</evidence>
<dbReference type="PANTHER" id="PTHR48077">
    <property type="entry name" value="TRYPTOPHAN SYNTHASE-RELATED"/>
    <property type="match status" value="1"/>
</dbReference>
<name>A0ABR9W259_9MICO</name>
<evidence type="ECO:0000256" key="2">
    <source>
        <dbReference type="ARBA" id="ARBA00004733"/>
    </source>
</evidence>
<evidence type="ECO:0000256" key="8">
    <source>
        <dbReference type="ARBA" id="ARBA00023141"/>
    </source>
</evidence>
<comment type="caution">
    <text evidence="14">The sequence shown here is derived from an EMBL/GenBank/DDBJ whole genome shotgun (WGS) entry which is preliminary data.</text>
</comment>
<dbReference type="CDD" id="cd06446">
    <property type="entry name" value="Trp-synth_B"/>
    <property type="match status" value="1"/>
</dbReference>
<keyword evidence="15" id="KW-1185">Reference proteome</keyword>
<evidence type="ECO:0000256" key="9">
    <source>
        <dbReference type="ARBA" id="ARBA00023239"/>
    </source>
</evidence>
<keyword evidence="6 11" id="KW-0822">Tryptophan biosynthesis</keyword>
<dbReference type="PANTHER" id="PTHR48077:SF3">
    <property type="entry name" value="TRYPTOPHAN SYNTHASE"/>
    <property type="match status" value="1"/>
</dbReference>
<dbReference type="InterPro" id="IPR023026">
    <property type="entry name" value="Trp_synth_beta/beta-like"/>
</dbReference>
<proteinExistence type="inferred from homology"/>
<sequence length="460" mass="48450">MSRPSGDLRSQTGPYFGSFGGRFLPEALVPALDELSEVYEKAVVDPEFIAELQRLAEEYTGRPSLLSEAPRFSKLAGGARILLKREDLNHTGSHKINNVLGQALLTVRMGKKRVIAETGAGQHGVATATAAALFGLECTIYMGEEDTRRQALNVARMRLLGAEVVPVTHGSRTLKDAINEAFRDWVTNVESSNYIFGTVAGPHPFPTLVRDLQRIIGEEARAQVLDRTGRLPDAVVACVGGGSNAMGIFHAFLDDTEEGGTVRLIGCEAAGDGADTPRHAATVNRGTPGVLHGARSFVLQDEDGQTIESHSISAGLDYPGIGPEHAWLAEIGRAEYVPISDAEAMDAFALLSMTEGIMPAIESAHALAGALRLGKELGEGAVILVNVSGRGDKDVHTASEWFGLLDGDPADGSDDGTEPAGADATGTDGAPRHGRADLAPLLELARTTMDAATAGTEEDA</sequence>
<feature type="domain" description="Tryptophan synthase beta chain-like PALP" evidence="13">
    <location>
        <begin position="62"/>
        <end position="389"/>
    </location>
</feature>
<comment type="pathway">
    <text evidence="2 11">Amino-acid biosynthesis; L-tryptophan biosynthesis; L-tryptophan from chorismate: step 5/5.</text>
</comment>
<evidence type="ECO:0000256" key="7">
    <source>
        <dbReference type="ARBA" id="ARBA00022898"/>
    </source>
</evidence>
<dbReference type="EC" id="4.2.1.20" evidence="11"/>
<feature type="compositionally biased region" description="Low complexity" evidence="12">
    <location>
        <begin position="418"/>
        <end position="429"/>
    </location>
</feature>
<evidence type="ECO:0000313" key="14">
    <source>
        <dbReference type="EMBL" id="MBE9404525.1"/>
    </source>
</evidence>
<dbReference type="InterPro" id="IPR001926">
    <property type="entry name" value="TrpB-like_PALP"/>
</dbReference>
<dbReference type="PROSITE" id="PS00168">
    <property type="entry name" value="TRP_SYNTHASE_BETA"/>
    <property type="match status" value="1"/>
</dbReference>
<evidence type="ECO:0000256" key="3">
    <source>
        <dbReference type="ARBA" id="ARBA00009982"/>
    </source>
</evidence>
<feature type="modified residue" description="N6-(pyridoxal phosphate)lysine" evidence="11">
    <location>
        <position position="95"/>
    </location>
</feature>
<dbReference type="PIRSF" id="PIRSF001413">
    <property type="entry name" value="Trp_syn_beta"/>
    <property type="match status" value="1"/>
</dbReference>
<comment type="cofactor">
    <cofactor evidence="1 11">
        <name>pyridoxal 5'-phosphate</name>
        <dbReference type="ChEBI" id="CHEBI:597326"/>
    </cofactor>
</comment>
<keyword evidence="8 11" id="KW-0057">Aromatic amino acid biosynthesis</keyword>
<keyword evidence="9 11" id="KW-0456">Lyase</keyword>
<comment type="catalytic activity">
    <reaction evidence="10 11">
        <text>(1S,2R)-1-C-(indol-3-yl)glycerol 3-phosphate + L-serine = D-glyceraldehyde 3-phosphate + L-tryptophan + H2O</text>
        <dbReference type="Rhea" id="RHEA:10532"/>
        <dbReference type="ChEBI" id="CHEBI:15377"/>
        <dbReference type="ChEBI" id="CHEBI:33384"/>
        <dbReference type="ChEBI" id="CHEBI:57912"/>
        <dbReference type="ChEBI" id="CHEBI:58866"/>
        <dbReference type="ChEBI" id="CHEBI:59776"/>
        <dbReference type="EC" id="4.2.1.20"/>
    </reaction>
</comment>
<evidence type="ECO:0000256" key="11">
    <source>
        <dbReference type="HAMAP-Rule" id="MF_00133"/>
    </source>
</evidence>
<dbReference type="Proteomes" id="UP000644727">
    <property type="component" value="Unassembled WGS sequence"/>
</dbReference>
<evidence type="ECO:0000256" key="4">
    <source>
        <dbReference type="ARBA" id="ARBA00011270"/>
    </source>
</evidence>
<evidence type="ECO:0000313" key="15">
    <source>
        <dbReference type="Proteomes" id="UP000644727"/>
    </source>
</evidence>
<evidence type="ECO:0000256" key="12">
    <source>
        <dbReference type="SAM" id="MobiDB-lite"/>
    </source>
</evidence>
<organism evidence="14 15">
    <name type="scientific">Brachybacterium epidermidis</name>
    <dbReference type="NCBI Taxonomy" id="2781983"/>
    <lineage>
        <taxon>Bacteria</taxon>
        <taxon>Bacillati</taxon>
        <taxon>Actinomycetota</taxon>
        <taxon>Actinomycetes</taxon>
        <taxon>Micrococcales</taxon>
        <taxon>Dermabacteraceae</taxon>
        <taxon>Brachybacterium</taxon>
    </lineage>
</organism>
<comment type="function">
    <text evidence="11">The beta subunit is responsible for the synthesis of L-tryptophan from indole and L-serine.</text>
</comment>
<keyword evidence="5 11" id="KW-0028">Amino-acid biosynthesis</keyword>
<keyword evidence="7 11" id="KW-0663">Pyridoxal phosphate</keyword>
<dbReference type="InterPro" id="IPR006654">
    <property type="entry name" value="Trp_synth_beta"/>
</dbReference>
<dbReference type="Gene3D" id="3.40.50.1100">
    <property type="match status" value="2"/>
</dbReference>
<comment type="subunit">
    <text evidence="4 11">Tetramer of two alpha and two beta chains.</text>
</comment>
<reference evidence="14 15" key="1">
    <citation type="submission" date="2020-10" db="EMBL/GenBank/DDBJ databases">
        <title>Draft genome and description of Brachybacterium epidermidis sp nov.</title>
        <authorList>
            <person name="Boxberger M."/>
            <person name="La Scola B."/>
        </authorList>
    </citation>
    <scope>NUCLEOTIDE SEQUENCE [LARGE SCALE GENOMIC DNA]</scope>
    <source>
        <strain evidence="14 15">Marseille-Q2903</strain>
    </source>
</reference>
<evidence type="ECO:0000256" key="10">
    <source>
        <dbReference type="ARBA" id="ARBA00049047"/>
    </source>
</evidence>
<evidence type="ECO:0000256" key="1">
    <source>
        <dbReference type="ARBA" id="ARBA00001933"/>
    </source>
</evidence>
<accession>A0ABR9W259</accession>
<dbReference type="GO" id="GO:0004834">
    <property type="term" value="F:tryptophan synthase activity"/>
    <property type="evidence" value="ECO:0007669"/>
    <property type="project" value="UniProtKB-EC"/>
</dbReference>
<dbReference type="EMBL" id="JADEYR010000011">
    <property type="protein sequence ID" value="MBE9404525.1"/>
    <property type="molecule type" value="Genomic_DNA"/>
</dbReference>
<feature type="region of interest" description="Disordered" evidence="12">
    <location>
        <begin position="402"/>
        <end position="438"/>
    </location>
</feature>
<evidence type="ECO:0000256" key="5">
    <source>
        <dbReference type="ARBA" id="ARBA00022605"/>
    </source>
</evidence>
<dbReference type="InterPro" id="IPR036052">
    <property type="entry name" value="TrpB-like_PALP_sf"/>
</dbReference>
<dbReference type="HAMAP" id="MF_00133">
    <property type="entry name" value="Trp_synth_beta"/>
    <property type="match status" value="1"/>
</dbReference>
<dbReference type="Pfam" id="PF00291">
    <property type="entry name" value="PALP"/>
    <property type="match status" value="1"/>
</dbReference>
<protein>
    <recommendedName>
        <fullName evidence="11">Tryptophan synthase beta chain</fullName>
        <ecNumber evidence="11">4.2.1.20</ecNumber>
    </recommendedName>
</protein>
<dbReference type="SUPFAM" id="SSF53686">
    <property type="entry name" value="Tryptophan synthase beta subunit-like PLP-dependent enzymes"/>
    <property type="match status" value="1"/>
</dbReference>